<proteinExistence type="predicted"/>
<reference evidence="1" key="1">
    <citation type="submission" date="2018-05" db="EMBL/GenBank/DDBJ databases">
        <authorList>
            <person name="Lanie J.A."/>
            <person name="Ng W.-L."/>
            <person name="Kazmierczak K.M."/>
            <person name="Andrzejewski T.M."/>
            <person name="Davidsen T.M."/>
            <person name="Wayne K.J."/>
            <person name="Tettelin H."/>
            <person name="Glass J.I."/>
            <person name="Rusch D."/>
            <person name="Podicherti R."/>
            <person name="Tsui H.-C.T."/>
            <person name="Winkler M.E."/>
        </authorList>
    </citation>
    <scope>NUCLEOTIDE SEQUENCE</scope>
</reference>
<dbReference type="EMBL" id="UINC01070059">
    <property type="protein sequence ID" value="SVC03907.1"/>
    <property type="molecule type" value="Genomic_DNA"/>
</dbReference>
<feature type="non-terminal residue" evidence="1">
    <location>
        <position position="22"/>
    </location>
</feature>
<protein>
    <submittedName>
        <fullName evidence="1">Uncharacterized protein</fullName>
    </submittedName>
</protein>
<sequence>MIKIKNGLVAVKDLNPHPLNEK</sequence>
<accession>A0A382IXP6</accession>
<evidence type="ECO:0000313" key="1">
    <source>
        <dbReference type="EMBL" id="SVC03907.1"/>
    </source>
</evidence>
<dbReference type="AlphaFoldDB" id="A0A382IXP6"/>
<name>A0A382IXP6_9ZZZZ</name>
<organism evidence="1">
    <name type="scientific">marine metagenome</name>
    <dbReference type="NCBI Taxonomy" id="408172"/>
    <lineage>
        <taxon>unclassified sequences</taxon>
        <taxon>metagenomes</taxon>
        <taxon>ecological metagenomes</taxon>
    </lineage>
</organism>
<gene>
    <name evidence="1" type="ORF">METZ01_LOCUS256761</name>
</gene>